<evidence type="ECO:0000256" key="13">
    <source>
        <dbReference type="ARBA" id="ARBA00023128"/>
    </source>
</evidence>
<evidence type="ECO:0000256" key="7">
    <source>
        <dbReference type="ARBA" id="ARBA00022792"/>
    </source>
</evidence>
<gene>
    <name evidence="19" type="ORF">TEA_021744</name>
</gene>
<evidence type="ECO:0000256" key="4">
    <source>
        <dbReference type="ARBA" id="ARBA00005272"/>
    </source>
</evidence>
<dbReference type="GO" id="GO:0050136">
    <property type="term" value="F:NADH dehydrogenase (quinone) (non-electrogenic) activity"/>
    <property type="evidence" value="ECO:0007669"/>
    <property type="project" value="UniProtKB-EC"/>
</dbReference>
<dbReference type="PROSITE" id="PS00018">
    <property type="entry name" value="EF_HAND_1"/>
    <property type="match status" value="1"/>
</dbReference>
<evidence type="ECO:0000256" key="3">
    <source>
        <dbReference type="ARBA" id="ARBA00004275"/>
    </source>
</evidence>
<evidence type="ECO:0000313" key="19">
    <source>
        <dbReference type="EMBL" id="THF99803.1"/>
    </source>
</evidence>
<comment type="subcellular location">
    <subcellularLocation>
        <location evidence="2">Mitochondrion inner membrane</location>
        <topology evidence="2">Peripheral membrane protein</topology>
        <orientation evidence="2">Intermembrane side</orientation>
    </subcellularLocation>
    <subcellularLocation>
        <location evidence="3">Peroxisome</location>
    </subcellularLocation>
</comment>
<dbReference type="GO" id="GO:0005743">
    <property type="term" value="C:mitochondrial inner membrane"/>
    <property type="evidence" value="ECO:0007669"/>
    <property type="project" value="UniProtKB-SubCell"/>
</dbReference>
<sequence>MRVFSYINRLIHGHSTCSKLLLLFSVSSGGLVAYAESQAESERHGFELSQLESKKKRVLVLGTGWAGTSFLKYLDNSLYDVQVVSPRNYFAFTPLLPSVTCGTVEARSIVEPIRNMIKKKNGEIKFWEAECLKIDATSKRVFCRSNLDENLVGNNDFFLDYDYLIIAVGAQVNTFNTPGVVEYCYFLKVEYILASFRLIDTAYIYVYIYYLLVFLDLLFDEKLLYYPYNIVEPCKDTVEFLKVLKEVEDAQKIRRSVIDCFEKAVLPGLSEEERRTNLHFVIVGGGPTGVEFAAELHDFVHSDLVKLYPSVKDLVNITVIQSGDHILNTFDERISSFAEQKFKRDGIEVLTGSRVESVSDNFLTMKMKLTGEVFSIPHGMVVWSTGVGARPVVKDFMEQIGQGSRRVLATDEWLRVKGFQDVYALGDCATVDQRKVMEDILTIFKSADKDNSGTLSIEEFHDVIEDVLVRYPQVELYLKSKHMPDVTHLLKDAEGNARLEVDYEEFKLALSLVDAQTKSLPATAQVAAQQGEYLSRCFNLRKQCENNPEGPRRFRASGRHQFRPFRLDEVLCSTIPVLIRYQHLGQFATLGGDQAAAELPGDWVSVGHSTQWLWYSVYASKQVSWRTRFLVVSDWTRRYIFGRDSSRI</sequence>
<dbReference type="GO" id="GO:0005509">
    <property type="term" value="F:calcium ion binding"/>
    <property type="evidence" value="ECO:0007669"/>
    <property type="project" value="InterPro"/>
</dbReference>
<comment type="cofactor">
    <cofactor evidence="1">
        <name>FAD</name>
        <dbReference type="ChEBI" id="CHEBI:57692"/>
    </cofactor>
</comment>
<dbReference type="PANTHER" id="PTHR43706">
    <property type="entry name" value="NADH DEHYDROGENASE"/>
    <property type="match status" value="1"/>
</dbReference>
<dbReference type="Gene3D" id="3.50.50.100">
    <property type="match status" value="3"/>
</dbReference>
<keyword evidence="17" id="KW-0472">Membrane</keyword>
<keyword evidence="6" id="KW-0285">Flavoprotein</keyword>
<evidence type="ECO:0000256" key="17">
    <source>
        <dbReference type="SAM" id="Phobius"/>
    </source>
</evidence>
<dbReference type="Proteomes" id="UP000306102">
    <property type="component" value="Unassembled WGS sequence"/>
</dbReference>
<dbReference type="SUPFAM" id="SSF51905">
    <property type="entry name" value="FAD/NAD(P)-binding domain"/>
    <property type="match status" value="2"/>
</dbReference>
<dbReference type="PROSITE" id="PS50222">
    <property type="entry name" value="EF_HAND_2"/>
    <property type="match status" value="1"/>
</dbReference>
<keyword evidence="20" id="KW-1185">Reference proteome</keyword>
<dbReference type="EC" id="1.6.5.9" evidence="5"/>
<keyword evidence="11" id="KW-0560">Oxidoreductase</keyword>
<dbReference type="InterPro" id="IPR036188">
    <property type="entry name" value="FAD/NAD-bd_sf"/>
</dbReference>
<accession>A0A4S4DCE1</accession>
<dbReference type="InterPro" id="IPR002048">
    <property type="entry name" value="EF_hand_dom"/>
</dbReference>
<proteinExistence type="inferred from homology"/>
<evidence type="ECO:0000259" key="18">
    <source>
        <dbReference type="PROSITE" id="PS50222"/>
    </source>
</evidence>
<dbReference type="STRING" id="542762.A0A4S4DCE1"/>
<comment type="caution">
    <text evidence="19">The sequence shown here is derived from an EMBL/GenBank/DDBJ whole genome shotgun (WGS) entry which is preliminary data.</text>
</comment>
<organism evidence="19 20">
    <name type="scientific">Camellia sinensis var. sinensis</name>
    <name type="common">China tea</name>
    <dbReference type="NCBI Taxonomy" id="542762"/>
    <lineage>
        <taxon>Eukaryota</taxon>
        <taxon>Viridiplantae</taxon>
        <taxon>Streptophyta</taxon>
        <taxon>Embryophyta</taxon>
        <taxon>Tracheophyta</taxon>
        <taxon>Spermatophyta</taxon>
        <taxon>Magnoliopsida</taxon>
        <taxon>eudicotyledons</taxon>
        <taxon>Gunneridae</taxon>
        <taxon>Pentapetalae</taxon>
        <taxon>asterids</taxon>
        <taxon>Ericales</taxon>
        <taxon>Theaceae</taxon>
        <taxon>Camellia</taxon>
    </lineage>
</organism>
<reference evidence="19 20" key="1">
    <citation type="journal article" date="2018" name="Proc. Natl. Acad. Sci. U.S.A.">
        <title>Draft genome sequence of Camellia sinensis var. sinensis provides insights into the evolution of the tea genome and tea quality.</title>
        <authorList>
            <person name="Wei C."/>
            <person name="Yang H."/>
            <person name="Wang S."/>
            <person name="Zhao J."/>
            <person name="Liu C."/>
            <person name="Gao L."/>
            <person name="Xia E."/>
            <person name="Lu Y."/>
            <person name="Tai Y."/>
            <person name="She G."/>
            <person name="Sun J."/>
            <person name="Cao H."/>
            <person name="Tong W."/>
            <person name="Gao Q."/>
            <person name="Li Y."/>
            <person name="Deng W."/>
            <person name="Jiang X."/>
            <person name="Wang W."/>
            <person name="Chen Q."/>
            <person name="Zhang S."/>
            <person name="Li H."/>
            <person name="Wu J."/>
            <person name="Wang P."/>
            <person name="Li P."/>
            <person name="Shi C."/>
            <person name="Zheng F."/>
            <person name="Jian J."/>
            <person name="Huang B."/>
            <person name="Shan D."/>
            <person name="Shi M."/>
            <person name="Fang C."/>
            <person name="Yue Y."/>
            <person name="Li F."/>
            <person name="Li D."/>
            <person name="Wei S."/>
            <person name="Han B."/>
            <person name="Jiang C."/>
            <person name="Yin Y."/>
            <person name="Xia T."/>
            <person name="Zhang Z."/>
            <person name="Bennetzen J.L."/>
            <person name="Zhao S."/>
            <person name="Wan X."/>
        </authorList>
    </citation>
    <scope>NUCLEOTIDE SEQUENCE [LARGE SCALE GENOMIC DNA]</scope>
    <source>
        <strain evidence="20">cv. Shuchazao</strain>
        <tissue evidence="19">Leaf</tissue>
    </source>
</reference>
<keyword evidence="17" id="KW-1133">Transmembrane helix</keyword>
<evidence type="ECO:0000256" key="10">
    <source>
        <dbReference type="ARBA" id="ARBA00022946"/>
    </source>
</evidence>
<evidence type="ECO:0000313" key="20">
    <source>
        <dbReference type="Proteomes" id="UP000306102"/>
    </source>
</evidence>
<keyword evidence="9" id="KW-0106">Calcium</keyword>
<keyword evidence="10" id="KW-0809">Transit peptide</keyword>
<evidence type="ECO:0000256" key="14">
    <source>
        <dbReference type="ARBA" id="ARBA00023140"/>
    </source>
</evidence>
<evidence type="ECO:0000256" key="9">
    <source>
        <dbReference type="ARBA" id="ARBA00022837"/>
    </source>
</evidence>
<dbReference type="AlphaFoldDB" id="A0A4S4DCE1"/>
<dbReference type="InterPro" id="IPR054585">
    <property type="entry name" value="NDH2-like_C"/>
</dbReference>
<comment type="catalytic activity">
    <reaction evidence="16">
        <text>a ubiquinone + NADH + H(+) = a ubiquinol + NAD(+)</text>
        <dbReference type="Rhea" id="RHEA:23152"/>
        <dbReference type="Rhea" id="RHEA-COMP:9565"/>
        <dbReference type="Rhea" id="RHEA-COMP:9566"/>
        <dbReference type="ChEBI" id="CHEBI:15378"/>
        <dbReference type="ChEBI" id="CHEBI:16389"/>
        <dbReference type="ChEBI" id="CHEBI:17976"/>
        <dbReference type="ChEBI" id="CHEBI:57540"/>
        <dbReference type="ChEBI" id="CHEBI:57945"/>
    </reaction>
</comment>
<evidence type="ECO:0000256" key="6">
    <source>
        <dbReference type="ARBA" id="ARBA00022630"/>
    </source>
</evidence>
<keyword evidence="7" id="KW-0999">Mitochondrion inner membrane</keyword>
<protein>
    <recommendedName>
        <fullName evidence="5">NADH:ubiquinone reductase (non-electrogenic)</fullName>
        <ecNumber evidence="5">1.6.5.9</ecNumber>
    </recommendedName>
</protein>
<evidence type="ECO:0000256" key="15">
    <source>
        <dbReference type="ARBA" id="ARBA00047599"/>
    </source>
</evidence>
<dbReference type="GO" id="GO:0005777">
    <property type="term" value="C:peroxisome"/>
    <property type="evidence" value="ECO:0007669"/>
    <property type="project" value="UniProtKB-SubCell"/>
</dbReference>
<dbReference type="SUPFAM" id="SSF47473">
    <property type="entry name" value="EF-hand"/>
    <property type="match status" value="1"/>
</dbReference>
<dbReference type="Pfam" id="PF07992">
    <property type="entry name" value="Pyr_redox_2"/>
    <property type="match status" value="2"/>
</dbReference>
<dbReference type="PANTHER" id="PTHR43706:SF3">
    <property type="entry name" value="EXTERNAL ALTERNATIVE NAD(P)H-UBIQUINONE OXIDOREDUCTASE B1, MITOCHONDRIAL"/>
    <property type="match status" value="1"/>
</dbReference>
<evidence type="ECO:0000256" key="5">
    <source>
        <dbReference type="ARBA" id="ARBA00012637"/>
    </source>
</evidence>
<dbReference type="SMART" id="SM00054">
    <property type="entry name" value="EFh"/>
    <property type="match status" value="2"/>
</dbReference>
<evidence type="ECO:0000256" key="8">
    <source>
        <dbReference type="ARBA" id="ARBA00022827"/>
    </source>
</evidence>
<dbReference type="EMBL" id="SDRB02011852">
    <property type="protein sequence ID" value="THF99803.1"/>
    <property type="molecule type" value="Genomic_DNA"/>
</dbReference>
<dbReference type="InterPro" id="IPR011992">
    <property type="entry name" value="EF-hand-dom_pair"/>
</dbReference>
<evidence type="ECO:0000256" key="16">
    <source>
        <dbReference type="ARBA" id="ARBA00049010"/>
    </source>
</evidence>
<feature type="domain" description="EF-hand" evidence="18">
    <location>
        <begin position="435"/>
        <end position="470"/>
    </location>
</feature>
<dbReference type="InterPro" id="IPR045024">
    <property type="entry name" value="NDH-2"/>
</dbReference>
<comment type="similarity">
    <text evidence="4">Belongs to the NADH dehydrogenase family.</text>
</comment>
<dbReference type="InterPro" id="IPR018247">
    <property type="entry name" value="EF_Hand_1_Ca_BS"/>
</dbReference>
<keyword evidence="12" id="KW-0520">NAD</keyword>
<evidence type="ECO:0000256" key="2">
    <source>
        <dbReference type="ARBA" id="ARBA00004137"/>
    </source>
</evidence>
<feature type="transmembrane region" description="Helical" evidence="17">
    <location>
        <begin position="202"/>
        <end position="219"/>
    </location>
</feature>
<keyword evidence="14" id="KW-0576">Peroxisome</keyword>
<keyword evidence="17" id="KW-0812">Transmembrane</keyword>
<keyword evidence="8" id="KW-0274">FAD</keyword>
<comment type="catalytic activity">
    <reaction evidence="15">
        <text>a quinone + NADH + H(+) = a quinol + NAD(+)</text>
        <dbReference type="Rhea" id="RHEA:46160"/>
        <dbReference type="ChEBI" id="CHEBI:15378"/>
        <dbReference type="ChEBI" id="CHEBI:24646"/>
        <dbReference type="ChEBI" id="CHEBI:57540"/>
        <dbReference type="ChEBI" id="CHEBI:57945"/>
        <dbReference type="ChEBI" id="CHEBI:132124"/>
        <dbReference type="EC" id="1.6.5.9"/>
    </reaction>
</comment>
<evidence type="ECO:0000256" key="11">
    <source>
        <dbReference type="ARBA" id="ARBA00023002"/>
    </source>
</evidence>
<keyword evidence="13" id="KW-0496">Mitochondrion</keyword>
<name>A0A4S4DCE1_CAMSN</name>
<evidence type="ECO:0000256" key="1">
    <source>
        <dbReference type="ARBA" id="ARBA00001974"/>
    </source>
</evidence>
<evidence type="ECO:0000256" key="12">
    <source>
        <dbReference type="ARBA" id="ARBA00023027"/>
    </source>
</evidence>
<dbReference type="InterPro" id="IPR023753">
    <property type="entry name" value="FAD/NAD-binding_dom"/>
</dbReference>
<dbReference type="Pfam" id="PF22366">
    <property type="entry name" value="NDH2_C"/>
    <property type="match status" value="1"/>
</dbReference>